<gene>
    <name evidence="1" type="ORF">A2934_00555</name>
</gene>
<dbReference type="Proteomes" id="UP000177982">
    <property type="component" value="Unassembled WGS sequence"/>
</dbReference>
<dbReference type="AlphaFoldDB" id="A0A1G2L5J6"/>
<organism evidence="1 2">
    <name type="scientific">Candidatus Sungbacteria bacterium RIFCSPLOWO2_01_FULL_47_10</name>
    <dbReference type="NCBI Taxonomy" id="1802276"/>
    <lineage>
        <taxon>Bacteria</taxon>
        <taxon>Candidatus Sungiibacteriota</taxon>
    </lineage>
</organism>
<sequence>MDIVEESRRFERERTAEVKENFIHQLSANHACGGMTVKTLKYEAVKGRICNEYFDISDAVSELIREEKATLQFVGGDVYLWLKNCP</sequence>
<comment type="caution">
    <text evidence="1">The sequence shown here is derived from an EMBL/GenBank/DDBJ whole genome shotgun (WGS) entry which is preliminary data.</text>
</comment>
<evidence type="ECO:0000313" key="2">
    <source>
        <dbReference type="Proteomes" id="UP000177982"/>
    </source>
</evidence>
<accession>A0A1G2L5J6</accession>
<name>A0A1G2L5J6_9BACT</name>
<reference evidence="1 2" key="1">
    <citation type="journal article" date="2016" name="Nat. Commun.">
        <title>Thousands of microbial genomes shed light on interconnected biogeochemical processes in an aquifer system.</title>
        <authorList>
            <person name="Anantharaman K."/>
            <person name="Brown C.T."/>
            <person name="Hug L.A."/>
            <person name="Sharon I."/>
            <person name="Castelle C.J."/>
            <person name="Probst A.J."/>
            <person name="Thomas B.C."/>
            <person name="Singh A."/>
            <person name="Wilkins M.J."/>
            <person name="Karaoz U."/>
            <person name="Brodie E.L."/>
            <person name="Williams K.H."/>
            <person name="Hubbard S.S."/>
            <person name="Banfield J.F."/>
        </authorList>
    </citation>
    <scope>NUCLEOTIDE SEQUENCE [LARGE SCALE GENOMIC DNA]</scope>
</reference>
<proteinExistence type="predicted"/>
<protein>
    <submittedName>
        <fullName evidence="1">Uncharacterized protein</fullName>
    </submittedName>
</protein>
<dbReference type="EMBL" id="MHQO01000022">
    <property type="protein sequence ID" value="OHA06840.1"/>
    <property type="molecule type" value="Genomic_DNA"/>
</dbReference>
<evidence type="ECO:0000313" key="1">
    <source>
        <dbReference type="EMBL" id="OHA06840.1"/>
    </source>
</evidence>